<evidence type="ECO:0000256" key="1">
    <source>
        <dbReference type="SAM" id="Phobius"/>
    </source>
</evidence>
<evidence type="ECO:0008006" key="4">
    <source>
        <dbReference type="Google" id="ProtNLM"/>
    </source>
</evidence>
<comment type="caution">
    <text evidence="2">The sequence shown here is derived from an EMBL/GenBank/DDBJ whole genome shotgun (WGS) entry which is preliminary data.</text>
</comment>
<keyword evidence="1" id="KW-0812">Transmembrane</keyword>
<protein>
    <recommendedName>
        <fullName evidence="4">MARVEL domain-containing protein</fullName>
    </recommendedName>
</protein>
<reference evidence="2 3" key="1">
    <citation type="submission" date="2023-08" db="EMBL/GenBank/DDBJ databases">
        <title>Black Yeasts Isolated from many extreme environments.</title>
        <authorList>
            <person name="Coleine C."/>
            <person name="Stajich J.E."/>
            <person name="Selbmann L."/>
        </authorList>
    </citation>
    <scope>NUCLEOTIDE SEQUENCE [LARGE SCALE GENOMIC DNA]</scope>
    <source>
        <strain evidence="2 3">CCFEE 5885</strain>
    </source>
</reference>
<dbReference type="EMBL" id="JAVRRG010000008">
    <property type="protein sequence ID" value="KAK5100142.1"/>
    <property type="molecule type" value="Genomic_DNA"/>
</dbReference>
<dbReference type="Proteomes" id="UP001345013">
    <property type="component" value="Unassembled WGS sequence"/>
</dbReference>
<sequence>MKSDISTEKGASTKKPSLYNRIRANHTLQKLWRVLQFLSATISLGLFAARLAKIIRLVNRATTSNGAVMGILAAAVAYTLISMLLKFVLKQGGPKILRWIWIIFDLLFVGGFIAVAVLTRPNDGGSSGPCHRVRGVRIEPPGTNCNLPWGTFILAIVSTLLHAITAVFNEIRDSWKDRKHSSNSKGPMIHDADYE</sequence>
<feature type="transmembrane region" description="Helical" evidence="1">
    <location>
        <begin position="149"/>
        <end position="169"/>
    </location>
</feature>
<feature type="transmembrane region" description="Helical" evidence="1">
    <location>
        <begin position="67"/>
        <end position="89"/>
    </location>
</feature>
<proteinExistence type="predicted"/>
<evidence type="ECO:0000313" key="2">
    <source>
        <dbReference type="EMBL" id="KAK5100142.1"/>
    </source>
</evidence>
<name>A0ABR0KLQ8_9EURO</name>
<evidence type="ECO:0000313" key="3">
    <source>
        <dbReference type="Proteomes" id="UP001345013"/>
    </source>
</evidence>
<gene>
    <name evidence="2" type="ORF">LTR24_001207</name>
</gene>
<organism evidence="2 3">
    <name type="scientific">Lithohypha guttulata</name>
    <dbReference type="NCBI Taxonomy" id="1690604"/>
    <lineage>
        <taxon>Eukaryota</taxon>
        <taxon>Fungi</taxon>
        <taxon>Dikarya</taxon>
        <taxon>Ascomycota</taxon>
        <taxon>Pezizomycotina</taxon>
        <taxon>Eurotiomycetes</taxon>
        <taxon>Chaetothyriomycetidae</taxon>
        <taxon>Chaetothyriales</taxon>
        <taxon>Trichomeriaceae</taxon>
        <taxon>Lithohypha</taxon>
    </lineage>
</organism>
<accession>A0ABR0KLQ8</accession>
<keyword evidence="3" id="KW-1185">Reference proteome</keyword>
<feature type="transmembrane region" description="Helical" evidence="1">
    <location>
        <begin position="96"/>
        <end position="118"/>
    </location>
</feature>
<feature type="transmembrane region" description="Helical" evidence="1">
    <location>
        <begin position="31"/>
        <end position="55"/>
    </location>
</feature>
<keyword evidence="1" id="KW-1133">Transmembrane helix</keyword>
<keyword evidence="1" id="KW-0472">Membrane</keyword>